<dbReference type="SUPFAM" id="SSF55961">
    <property type="entry name" value="Bet v1-like"/>
    <property type="match status" value="1"/>
</dbReference>
<protein>
    <recommendedName>
        <fullName evidence="2">DUF3074 domain-containing protein</fullName>
    </recommendedName>
</protein>
<feature type="compositionally biased region" description="Low complexity" evidence="1">
    <location>
        <begin position="213"/>
        <end position="225"/>
    </location>
</feature>
<gene>
    <name evidence="3" type="ORF">QBC47DRAFT_391252</name>
</gene>
<feature type="compositionally biased region" description="Basic and acidic residues" evidence="1">
    <location>
        <begin position="112"/>
        <end position="127"/>
    </location>
</feature>
<dbReference type="PANTHER" id="PTHR40370:SF1">
    <property type="entry name" value="DUF3074 DOMAIN-CONTAINING PROTEIN"/>
    <property type="match status" value="1"/>
</dbReference>
<dbReference type="EMBL" id="MU839841">
    <property type="protein sequence ID" value="KAK1751872.1"/>
    <property type="molecule type" value="Genomic_DNA"/>
</dbReference>
<feature type="compositionally biased region" description="Acidic residues" evidence="1">
    <location>
        <begin position="178"/>
        <end position="203"/>
    </location>
</feature>
<evidence type="ECO:0000313" key="3">
    <source>
        <dbReference type="EMBL" id="KAK1751872.1"/>
    </source>
</evidence>
<evidence type="ECO:0000256" key="1">
    <source>
        <dbReference type="SAM" id="MobiDB-lite"/>
    </source>
</evidence>
<feature type="region of interest" description="Disordered" evidence="1">
    <location>
        <begin position="112"/>
        <end position="148"/>
    </location>
</feature>
<dbReference type="AlphaFoldDB" id="A0AAJ0F360"/>
<feature type="compositionally biased region" description="Basic and acidic residues" evidence="1">
    <location>
        <begin position="256"/>
        <end position="266"/>
    </location>
</feature>
<keyword evidence="4" id="KW-1185">Reference proteome</keyword>
<evidence type="ECO:0000259" key="2">
    <source>
        <dbReference type="Pfam" id="PF11274"/>
    </source>
</evidence>
<feature type="region of interest" description="Disordered" evidence="1">
    <location>
        <begin position="173"/>
        <end position="344"/>
    </location>
</feature>
<organism evidence="3 4">
    <name type="scientific">Echria macrotheca</name>
    <dbReference type="NCBI Taxonomy" id="438768"/>
    <lineage>
        <taxon>Eukaryota</taxon>
        <taxon>Fungi</taxon>
        <taxon>Dikarya</taxon>
        <taxon>Ascomycota</taxon>
        <taxon>Pezizomycotina</taxon>
        <taxon>Sordariomycetes</taxon>
        <taxon>Sordariomycetidae</taxon>
        <taxon>Sordariales</taxon>
        <taxon>Schizotheciaceae</taxon>
        <taxon>Echria</taxon>
    </lineage>
</organism>
<name>A0AAJ0F360_9PEZI</name>
<feature type="compositionally biased region" description="Basic and acidic residues" evidence="1">
    <location>
        <begin position="235"/>
        <end position="248"/>
    </location>
</feature>
<dbReference type="InterPro" id="IPR023393">
    <property type="entry name" value="START-like_dom_sf"/>
</dbReference>
<dbReference type="Proteomes" id="UP001239445">
    <property type="component" value="Unassembled WGS sequence"/>
</dbReference>
<proteinExistence type="predicted"/>
<dbReference type="PANTHER" id="PTHR40370">
    <property type="entry name" value="EXPRESSED PROTEIN"/>
    <property type="match status" value="1"/>
</dbReference>
<accession>A0AAJ0F360</accession>
<feature type="non-terminal residue" evidence="3">
    <location>
        <position position="393"/>
    </location>
</feature>
<sequence length="393" mass="44144">MLVSRPCVDQPECPVRNGFIRGTYESVEVVREVRRVGPKVRRTRSSVDLGRDGDEEEEEDETAIEWLMVTRSDPGGSVPRFMVEKGTPGGIVGDAGRFVSWLKAKSMEELTGEKGLEEEGVEVHDQADNAQGGAGEEKVDEKEEEPAPSGLYGMIASALEAAGSVVLPRLPSLQTTDDWTDSDMTDLSDYASAEDGEGLEEGDDKASLPDLASSVRSVTSSSQTTPAPSVSLSTKAEREHDKDLAKLQERHRRAHEKMIKNQERQALKRSTNRKNHSDEEKDQKAKDEDEEKKLRERHEKEVAKHQAKFERDMARLAEKKEAQRKKAEEKARKAKEKEERRDLRAELDKVKAERDLVVREMEMLREQVGALQKENTELVVKLGVLEKGEKKES</sequence>
<dbReference type="Pfam" id="PF11274">
    <property type="entry name" value="DUF3074"/>
    <property type="match status" value="1"/>
</dbReference>
<comment type="caution">
    <text evidence="3">The sequence shown here is derived from an EMBL/GenBank/DDBJ whole genome shotgun (WGS) entry which is preliminary data.</text>
</comment>
<feature type="compositionally biased region" description="Basic and acidic residues" evidence="1">
    <location>
        <begin position="275"/>
        <end position="344"/>
    </location>
</feature>
<evidence type="ECO:0000313" key="4">
    <source>
        <dbReference type="Proteomes" id="UP001239445"/>
    </source>
</evidence>
<reference evidence="3" key="1">
    <citation type="submission" date="2023-06" db="EMBL/GenBank/DDBJ databases">
        <title>Genome-scale phylogeny and comparative genomics of the fungal order Sordariales.</title>
        <authorList>
            <consortium name="Lawrence Berkeley National Laboratory"/>
            <person name="Hensen N."/>
            <person name="Bonometti L."/>
            <person name="Westerberg I."/>
            <person name="Brannstrom I.O."/>
            <person name="Guillou S."/>
            <person name="Cros-Aarteil S."/>
            <person name="Calhoun S."/>
            <person name="Haridas S."/>
            <person name="Kuo A."/>
            <person name="Mondo S."/>
            <person name="Pangilinan J."/>
            <person name="Riley R."/>
            <person name="Labutti K."/>
            <person name="Andreopoulos B."/>
            <person name="Lipzen A."/>
            <person name="Chen C."/>
            <person name="Yanf M."/>
            <person name="Daum C."/>
            <person name="Ng V."/>
            <person name="Clum A."/>
            <person name="Steindorff A."/>
            <person name="Ohm R."/>
            <person name="Martin F."/>
            <person name="Silar P."/>
            <person name="Natvig D."/>
            <person name="Lalanne C."/>
            <person name="Gautier V."/>
            <person name="Ament-Velasquez S.L."/>
            <person name="Kruys A."/>
            <person name="Hutchinson M.I."/>
            <person name="Powell A.J."/>
            <person name="Barry K."/>
            <person name="Miller A.N."/>
            <person name="Grigoriev I.V."/>
            <person name="Debuchy R."/>
            <person name="Gladieux P."/>
            <person name="Thoren M.H."/>
            <person name="Johannesson H."/>
        </authorList>
    </citation>
    <scope>NUCLEOTIDE SEQUENCE</scope>
    <source>
        <strain evidence="3">PSN4</strain>
    </source>
</reference>
<dbReference type="Gene3D" id="3.30.530.20">
    <property type="match status" value="1"/>
</dbReference>
<feature type="domain" description="DUF3074" evidence="2">
    <location>
        <begin position="1"/>
        <end position="102"/>
    </location>
</feature>
<dbReference type="InterPro" id="IPR024500">
    <property type="entry name" value="DUF3074"/>
</dbReference>